<dbReference type="GO" id="GO:0003677">
    <property type="term" value="F:DNA binding"/>
    <property type="evidence" value="ECO:0007669"/>
    <property type="project" value="UniProtKB-UniRule"/>
</dbReference>
<keyword evidence="3" id="KW-1185">Reference proteome</keyword>
<dbReference type="GO" id="GO:0043590">
    <property type="term" value="C:bacterial nucleoid"/>
    <property type="evidence" value="ECO:0007669"/>
    <property type="project" value="UniProtKB-UniRule"/>
</dbReference>
<dbReference type="EMBL" id="NKUC01000001">
    <property type="protein sequence ID" value="PYD58709.1"/>
    <property type="molecule type" value="Genomic_DNA"/>
</dbReference>
<dbReference type="SUPFAM" id="SSF82607">
    <property type="entry name" value="YbaB-like"/>
    <property type="match status" value="1"/>
</dbReference>
<evidence type="ECO:0000256" key="1">
    <source>
        <dbReference type="HAMAP-Rule" id="MF_00274"/>
    </source>
</evidence>
<dbReference type="RefSeq" id="WP_061271458.1">
    <property type="nucleotide sequence ID" value="NZ_CBCRXN010000028.1"/>
</dbReference>
<comment type="subcellular location">
    <subcellularLocation>
        <location evidence="1">Cytoplasm</location>
        <location evidence="1">Nucleoid</location>
    </subcellularLocation>
</comment>
<organism evidence="2 3">
    <name type="scientific">Komagataeibacter xylinus</name>
    <name type="common">Gluconacetobacter xylinus</name>
    <dbReference type="NCBI Taxonomy" id="28448"/>
    <lineage>
        <taxon>Bacteria</taxon>
        <taxon>Pseudomonadati</taxon>
        <taxon>Pseudomonadota</taxon>
        <taxon>Alphaproteobacteria</taxon>
        <taxon>Acetobacterales</taxon>
        <taxon>Acetobacteraceae</taxon>
        <taxon>Komagataeibacter</taxon>
    </lineage>
</organism>
<reference evidence="2 3" key="1">
    <citation type="submission" date="2017-07" db="EMBL/GenBank/DDBJ databases">
        <title>A draft genome sequence of Komagataeibacter xylinus LMG 1515.</title>
        <authorList>
            <person name="Skraban J."/>
            <person name="Cleenwerck I."/>
            <person name="Vandamme P."/>
            <person name="Trcek J."/>
        </authorList>
    </citation>
    <scope>NUCLEOTIDE SEQUENCE [LARGE SCALE GENOMIC DNA]</scope>
    <source>
        <strain evidence="2 3">LMG 1515</strain>
    </source>
</reference>
<proteinExistence type="inferred from homology"/>
<protein>
    <recommendedName>
        <fullName evidence="1">Nucleoid-associated protein CFR75_00210</fullName>
    </recommendedName>
</protein>
<dbReference type="OrthoDB" id="9803080at2"/>
<dbReference type="STRING" id="1220579.GCA_001571345_00136"/>
<name>A0A318Q6L8_KOMXY</name>
<dbReference type="HAMAP" id="MF_00274">
    <property type="entry name" value="DNA_YbaB_EbfC"/>
    <property type="match status" value="1"/>
</dbReference>
<dbReference type="Pfam" id="PF02575">
    <property type="entry name" value="YbaB_DNA_bd"/>
    <property type="match status" value="1"/>
</dbReference>
<evidence type="ECO:0000313" key="3">
    <source>
        <dbReference type="Proteomes" id="UP000248257"/>
    </source>
</evidence>
<comment type="caution">
    <text evidence="2">The sequence shown here is derived from an EMBL/GenBank/DDBJ whole genome shotgun (WGS) entry which is preliminary data.</text>
</comment>
<evidence type="ECO:0000313" key="2">
    <source>
        <dbReference type="EMBL" id="PYD58709.1"/>
    </source>
</evidence>
<comment type="similarity">
    <text evidence="1">Belongs to the YbaB/EbfC family.</text>
</comment>
<gene>
    <name evidence="2" type="ORF">CFR75_00210</name>
</gene>
<dbReference type="InterPro" id="IPR004401">
    <property type="entry name" value="YbaB/EbfC"/>
</dbReference>
<accession>A0A318Q6L8</accession>
<dbReference type="Gene3D" id="3.30.1310.10">
    <property type="entry name" value="Nucleoid-associated protein YbaB-like domain"/>
    <property type="match status" value="1"/>
</dbReference>
<keyword evidence="1" id="KW-0963">Cytoplasm</keyword>
<sequence>MKNLAGLMKQATQMQARMEEMQAKLEDMVIEGSAGAGMVMLTMNGKGDMKSITIDPKLADPGEMEMLQDLILAASADARKKLDATASEEMKKVTGGLNLPGGMKFPF</sequence>
<comment type="subunit">
    <text evidence="1">Homodimer.</text>
</comment>
<dbReference type="PANTHER" id="PTHR33449">
    <property type="entry name" value="NUCLEOID-ASSOCIATED PROTEIN YBAB"/>
    <property type="match status" value="1"/>
</dbReference>
<dbReference type="PIRSF" id="PIRSF004555">
    <property type="entry name" value="UCP004555"/>
    <property type="match status" value="1"/>
</dbReference>
<dbReference type="PANTHER" id="PTHR33449:SF1">
    <property type="entry name" value="NUCLEOID-ASSOCIATED PROTEIN YBAB"/>
    <property type="match status" value="1"/>
</dbReference>
<dbReference type="Proteomes" id="UP000248257">
    <property type="component" value="Unassembled WGS sequence"/>
</dbReference>
<dbReference type="NCBIfam" id="TIGR00103">
    <property type="entry name" value="DNA_YbaB_EbfC"/>
    <property type="match status" value="1"/>
</dbReference>
<dbReference type="InterPro" id="IPR036894">
    <property type="entry name" value="YbaB-like_sf"/>
</dbReference>
<dbReference type="AlphaFoldDB" id="A0A318Q6L8"/>
<dbReference type="GO" id="GO:0005829">
    <property type="term" value="C:cytosol"/>
    <property type="evidence" value="ECO:0007669"/>
    <property type="project" value="TreeGrafter"/>
</dbReference>
<comment type="function">
    <text evidence="1">Binds to DNA and alters its conformation. May be involved in regulation of gene expression, nucleoid organization and DNA protection.</text>
</comment>
<keyword evidence="1" id="KW-0238">DNA-binding</keyword>